<proteinExistence type="predicted"/>
<organism evidence="2 3">
    <name type="scientific">Pseudomonas citronellolis</name>
    <dbReference type="NCBI Taxonomy" id="53408"/>
    <lineage>
        <taxon>Bacteria</taxon>
        <taxon>Pseudomonadati</taxon>
        <taxon>Pseudomonadota</taxon>
        <taxon>Gammaproteobacteria</taxon>
        <taxon>Pseudomonadales</taxon>
        <taxon>Pseudomonadaceae</taxon>
        <taxon>Pseudomonas</taxon>
    </lineage>
</organism>
<protein>
    <submittedName>
        <fullName evidence="2">DUF4123 domain-containing protein</fullName>
    </submittedName>
</protein>
<dbReference type="RefSeq" id="WP_043316434.1">
    <property type="nucleotide sequence ID" value="NZ_CP113096.1"/>
</dbReference>
<evidence type="ECO:0000313" key="3">
    <source>
        <dbReference type="Proteomes" id="UP001220662"/>
    </source>
</evidence>
<dbReference type="Pfam" id="PF13503">
    <property type="entry name" value="DUF4123"/>
    <property type="match status" value="1"/>
</dbReference>
<feature type="domain" description="DUF4123" evidence="1">
    <location>
        <begin position="54"/>
        <end position="142"/>
    </location>
</feature>
<comment type="caution">
    <text evidence="2">The sequence shown here is derived from an EMBL/GenBank/DDBJ whole genome shotgun (WGS) entry which is preliminary data.</text>
</comment>
<dbReference type="InterPro" id="IPR025391">
    <property type="entry name" value="DUF4123"/>
</dbReference>
<reference evidence="2" key="1">
    <citation type="submission" date="2023-03" db="EMBL/GenBank/DDBJ databases">
        <title>Draft assemblies of triclosan tolerant bacteria isolated from returned activated sludge.</title>
        <authorList>
            <person name="Van Hamelsveld S."/>
        </authorList>
    </citation>
    <scope>NUCLEOTIDE SEQUENCE</scope>
    <source>
        <strain evidence="2">GW210015_S63</strain>
    </source>
</reference>
<dbReference type="EMBL" id="JARJLR010000525">
    <property type="protein sequence ID" value="MDF3846275.1"/>
    <property type="molecule type" value="Genomic_DNA"/>
</dbReference>
<sequence>MLRTELQNTHWAKRGTRLHILVDPSLGDPFQDLSSRKVPLPIVHAGLRSAQRPYLIQSRLQGEPFDPSVELAAREAERLRDDVPGARALCGWLFTSESTDKLASHLARQALLPTPDGERLLRYWDPRVMDLMSSMLSAEQARELLGPLHAWYWLARDASLSALNEPSQIRCQQTQWALRLSDEQTHILQLAPDVNRTLDILQDAGHDMREVAPLQLARCILQGRSTWGLSTEQEHVAYALHCVLAHEYFDQIPEVHEAMTTQVRKGHSAIKALDQFNDAYWKNVADSQGRTVKS</sequence>
<name>A0AAW6PHS9_9PSED</name>
<evidence type="ECO:0000313" key="2">
    <source>
        <dbReference type="EMBL" id="MDF3846275.1"/>
    </source>
</evidence>
<accession>A0AAW6PHS9</accession>
<gene>
    <name evidence="2" type="ORF">P3W55_31645</name>
</gene>
<dbReference type="AlphaFoldDB" id="A0AAW6PHS9"/>
<dbReference type="Proteomes" id="UP001220662">
    <property type="component" value="Unassembled WGS sequence"/>
</dbReference>
<evidence type="ECO:0000259" key="1">
    <source>
        <dbReference type="Pfam" id="PF13503"/>
    </source>
</evidence>